<dbReference type="GO" id="GO:0000981">
    <property type="term" value="F:DNA-binding transcription factor activity, RNA polymerase II-specific"/>
    <property type="evidence" value="ECO:0007669"/>
    <property type="project" value="TreeGrafter"/>
</dbReference>
<name>A0A6A0GT34_HYAAZ</name>
<dbReference type="PANTHER" id="PTHR11829:SF409">
    <property type="entry name" value="FORKHEAD BOX PROTEIN E4-LIKE"/>
    <property type="match status" value="1"/>
</dbReference>
<evidence type="ECO:0000313" key="4">
    <source>
        <dbReference type="EMBL" id="KAA0187076.1"/>
    </source>
</evidence>
<reference evidence="4" key="3">
    <citation type="submission" date="2019-06" db="EMBL/GenBank/DDBJ databases">
        <authorList>
            <person name="Poynton C."/>
            <person name="Hasenbein S."/>
            <person name="Benoit J.B."/>
            <person name="Sepulveda M.S."/>
            <person name="Poelchau M.F."/>
            <person name="Murali S.C."/>
            <person name="Chen S."/>
            <person name="Glastad K.M."/>
            <person name="Werren J.H."/>
            <person name="Vineis J.H."/>
            <person name="Bowen J.L."/>
            <person name="Friedrich M."/>
            <person name="Jones J."/>
            <person name="Robertson H.M."/>
            <person name="Feyereisen R."/>
            <person name="Mechler-Hickson A."/>
            <person name="Mathers N."/>
            <person name="Lee C.E."/>
            <person name="Colbourne J.K."/>
            <person name="Biales A."/>
            <person name="Johnston J.S."/>
            <person name="Wellborn G.A."/>
            <person name="Rosendale A.J."/>
            <person name="Cridge A.G."/>
            <person name="Munoz-Torres M.C."/>
            <person name="Bain P.A."/>
            <person name="Manny A.R."/>
            <person name="Major K.M."/>
            <person name="Lambert F.N."/>
            <person name="Vulpe C.D."/>
            <person name="Tuck P."/>
            <person name="Blalock B.J."/>
            <person name="Lin Y.-Y."/>
            <person name="Smith M.E."/>
            <person name="Ochoa-Acuna H."/>
            <person name="Chen M.-J.M."/>
            <person name="Childers C.P."/>
            <person name="Qu J."/>
            <person name="Dugan S."/>
            <person name="Lee S.L."/>
            <person name="Chao H."/>
            <person name="Dinh H."/>
            <person name="Han Y."/>
            <person name="Doddapaneni H."/>
            <person name="Worley K.C."/>
            <person name="Muzny D.M."/>
            <person name="Gibbs R.A."/>
            <person name="Richards S."/>
        </authorList>
    </citation>
    <scope>NUCLEOTIDE SEQUENCE</scope>
    <source>
        <strain evidence="4">HAZT.00-mixed</strain>
        <tissue evidence="4">Whole organism</tissue>
    </source>
</reference>
<comment type="subcellular location">
    <subcellularLocation>
        <location evidence="2">Nucleus</location>
    </subcellularLocation>
</comment>
<dbReference type="GO" id="GO:0005634">
    <property type="term" value="C:nucleus"/>
    <property type="evidence" value="ECO:0007669"/>
    <property type="project" value="UniProtKB-SubCell"/>
</dbReference>
<accession>A0A6A0GT34</accession>
<dbReference type="Proteomes" id="UP000711488">
    <property type="component" value="Unassembled WGS sequence"/>
</dbReference>
<dbReference type="GO" id="GO:0000978">
    <property type="term" value="F:RNA polymerase II cis-regulatory region sequence-specific DNA binding"/>
    <property type="evidence" value="ECO:0007669"/>
    <property type="project" value="TreeGrafter"/>
</dbReference>
<dbReference type="EMBL" id="JQDR03015162">
    <property type="protein sequence ID" value="KAA0187076.1"/>
    <property type="molecule type" value="Genomic_DNA"/>
</dbReference>
<evidence type="ECO:0000259" key="3">
    <source>
        <dbReference type="PROSITE" id="PS50039"/>
    </source>
</evidence>
<dbReference type="Gene3D" id="1.10.10.10">
    <property type="entry name" value="Winged helix-like DNA-binding domain superfamily/Winged helix DNA-binding domain"/>
    <property type="match status" value="1"/>
</dbReference>
<dbReference type="InterPro" id="IPR050211">
    <property type="entry name" value="FOX_domain-containing"/>
</dbReference>
<dbReference type="Pfam" id="PF00250">
    <property type="entry name" value="Forkhead"/>
    <property type="match status" value="1"/>
</dbReference>
<dbReference type="SUPFAM" id="SSF46785">
    <property type="entry name" value="Winged helix' DNA-binding domain"/>
    <property type="match status" value="1"/>
</dbReference>
<keyword evidence="1 2" id="KW-0238">DNA-binding</keyword>
<dbReference type="PANTHER" id="PTHR11829">
    <property type="entry name" value="FORKHEAD BOX PROTEIN"/>
    <property type="match status" value="1"/>
</dbReference>
<dbReference type="InterPro" id="IPR036388">
    <property type="entry name" value="WH-like_DNA-bd_sf"/>
</dbReference>
<protein>
    <recommendedName>
        <fullName evidence="3">Fork-head domain-containing protein</fullName>
    </recommendedName>
</protein>
<dbReference type="GO" id="GO:0030154">
    <property type="term" value="P:cell differentiation"/>
    <property type="evidence" value="ECO:0007669"/>
    <property type="project" value="TreeGrafter"/>
</dbReference>
<dbReference type="GO" id="GO:0009653">
    <property type="term" value="P:anatomical structure morphogenesis"/>
    <property type="evidence" value="ECO:0007669"/>
    <property type="project" value="TreeGrafter"/>
</dbReference>
<gene>
    <name evidence="4" type="ORF">HAZT_HAZT010114</name>
</gene>
<comment type="caution">
    <text evidence="4">The sequence shown here is derived from an EMBL/GenBank/DDBJ whole genome shotgun (WGS) entry which is preliminary data.</text>
</comment>
<dbReference type="InterPro" id="IPR001766">
    <property type="entry name" value="Fork_head_dom"/>
</dbReference>
<dbReference type="SMART" id="SM00339">
    <property type="entry name" value="FH"/>
    <property type="match status" value="1"/>
</dbReference>
<dbReference type="InterPro" id="IPR036390">
    <property type="entry name" value="WH_DNA-bd_sf"/>
</dbReference>
<organism evidence="4">
    <name type="scientific">Hyalella azteca</name>
    <name type="common">Amphipod</name>
    <dbReference type="NCBI Taxonomy" id="294128"/>
    <lineage>
        <taxon>Eukaryota</taxon>
        <taxon>Metazoa</taxon>
        <taxon>Ecdysozoa</taxon>
        <taxon>Arthropoda</taxon>
        <taxon>Crustacea</taxon>
        <taxon>Multicrustacea</taxon>
        <taxon>Malacostraca</taxon>
        <taxon>Eumalacostraca</taxon>
        <taxon>Peracarida</taxon>
        <taxon>Amphipoda</taxon>
        <taxon>Senticaudata</taxon>
        <taxon>Talitrida</taxon>
        <taxon>Talitroidea</taxon>
        <taxon>Hyalellidae</taxon>
        <taxon>Hyalella</taxon>
    </lineage>
</organism>
<evidence type="ECO:0000256" key="2">
    <source>
        <dbReference type="PROSITE-ProRule" id="PRU00089"/>
    </source>
</evidence>
<reference evidence="4" key="1">
    <citation type="submission" date="2014-08" db="EMBL/GenBank/DDBJ databases">
        <authorList>
            <person name="Murali S."/>
            <person name="Richards S."/>
            <person name="Bandaranaike D."/>
            <person name="Bellair M."/>
            <person name="Blankenburg K."/>
            <person name="Chao H."/>
            <person name="Dinh H."/>
            <person name="Doddapaneni H."/>
            <person name="Dugan-Rocha S."/>
            <person name="Elkadiri S."/>
            <person name="Gnanaolivu R."/>
            <person name="Hughes D."/>
            <person name="Lee S."/>
            <person name="Li M."/>
            <person name="Ming W."/>
            <person name="Munidasa M."/>
            <person name="Muniz J."/>
            <person name="Nguyen L."/>
            <person name="Osuji N."/>
            <person name="Pu L.-L."/>
            <person name="Puazo M."/>
            <person name="Skinner E."/>
            <person name="Qu C."/>
            <person name="Quiroz J."/>
            <person name="Raj R."/>
            <person name="Weissenberger G."/>
            <person name="Xin Y."/>
            <person name="Zou X."/>
            <person name="Han Y."/>
            <person name="Worley K."/>
            <person name="Muzny D."/>
            <person name="Gibbs R."/>
        </authorList>
    </citation>
    <scope>NUCLEOTIDE SEQUENCE</scope>
    <source>
        <strain evidence="4">HAZT.00-mixed</strain>
        <tissue evidence="4">Whole organism</tissue>
    </source>
</reference>
<evidence type="ECO:0000256" key="1">
    <source>
        <dbReference type="ARBA" id="ARBA00023125"/>
    </source>
</evidence>
<sequence length="71" mass="7900">MAIRSSREGKTTLAGIYSFIMDNFPYYRSPERKAVLGKVVTGRWTRHASTCSNTATIDDGRGDTGHHRPLS</sequence>
<keyword evidence="2" id="KW-0539">Nucleus</keyword>
<feature type="DNA-binding region" description="Fork-head" evidence="2">
    <location>
        <begin position="1"/>
        <end position="44"/>
    </location>
</feature>
<reference evidence="4" key="2">
    <citation type="journal article" date="2018" name="Environ. Sci. Technol.">
        <title>The Toxicogenome of Hyalella azteca: A Model for Sediment Ecotoxicology and Evolutionary Toxicology.</title>
        <authorList>
            <person name="Poynton H.C."/>
            <person name="Hasenbein S."/>
            <person name="Benoit J.B."/>
            <person name="Sepulveda M.S."/>
            <person name="Poelchau M.F."/>
            <person name="Hughes D.S.T."/>
            <person name="Murali S.C."/>
            <person name="Chen S."/>
            <person name="Glastad K.M."/>
            <person name="Goodisman M.A.D."/>
            <person name="Werren J.H."/>
            <person name="Vineis J.H."/>
            <person name="Bowen J.L."/>
            <person name="Friedrich M."/>
            <person name="Jones J."/>
            <person name="Robertson H.M."/>
            <person name="Feyereisen R."/>
            <person name="Mechler-Hickson A."/>
            <person name="Mathers N."/>
            <person name="Lee C.E."/>
            <person name="Colbourne J.K."/>
            <person name="Biales A."/>
            <person name="Johnston J.S."/>
            <person name="Wellborn G.A."/>
            <person name="Rosendale A.J."/>
            <person name="Cridge A.G."/>
            <person name="Munoz-Torres M.C."/>
            <person name="Bain P.A."/>
            <person name="Manny A.R."/>
            <person name="Major K.M."/>
            <person name="Lambert F.N."/>
            <person name="Vulpe C.D."/>
            <person name="Tuck P."/>
            <person name="Blalock B.J."/>
            <person name="Lin Y.Y."/>
            <person name="Smith M.E."/>
            <person name="Ochoa-Acuna H."/>
            <person name="Chen M.M."/>
            <person name="Childers C.P."/>
            <person name="Qu J."/>
            <person name="Dugan S."/>
            <person name="Lee S.L."/>
            <person name="Chao H."/>
            <person name="Dinh H."/>
            <person name="Han Y."/>
            <person name="Doddapaneni H."/>
            <person name="Worley K.C."/>
            <person name="Muzny D.M."/>
            <person name="Gibbs R.A."/>
            <person name="Richards S."/>
        </authorList>
    </citation>
    <scope>NUCLEOTIDE SEQUENCE</scope>
    <source>
        <strain evidence="4">HAZT.00-mixed</strain>
        <tissue evidence="4">Whole organism</tissue>
    </source>
</reference>
<proteinExistence type="predicted"/>
<dbReference type="PROSITE" id="PS50039">
    <property type="entry name" value="FORK_HEAD_3"/>
    <property type="match status" value="1"/>
</dbReference>
<feature type="domain" description="Fork-head" evidence="3">
    <location>
        <begin position="1"/>
        <end position="44"/>
    </location>
</feature>
<dbReference type="AlphaFoldDB" id="A0A6A0GT34"/>